<comment type="caution">
    <text evidence="3">The sequence shown here is derived from an EMBL/GenBank/DDBJ whole genome shotgun (WGS) entry which is preliminary data.</text>
</comment>
<feature type="transmembrane region" description="Helical" evidence="2">
    <location>
        <begin position="144"/>
        <end position="162"/>
    </location>
</feature>
<evidence type="ECO:0000256" key="2">
    <source>
        <dbReference type="SAM" id="Phobius"/>
    </source>
</evidence>
<evidence type="ECO:0000313" key="4">
    <source>
        <dbReference type="Proteomes" id="UP000675781"/>
    </source>
</evidence>
<keyword evidence="4" id="KW-1185">Reference proteome</keyword>
<dbReference type="Proteomes" id="UP000675781">
    <property type="component" value="Unassembled WGS sequence"/>
</dbReference>
<dbReference type="RefSeq" id="WP_212526716.1">
    <property type="nucleotide sequence ID" value="NZ_JAGSOG010000007.1"/>
</dbReference>
<proteinExistence type="predicted"/>
<reference evidence="3" key="1">
    <citation type="submission" date="2021-04" db="EMBL/GenBank/DDBJ databases">
        <title>Genome based classification of Actinospica acidithermotolerans sp. nov., an actinobacterium isolated from an Indonesian hot spring.</title>
        <authorList>
            <person name="Kusuma A.B."/>
            <person name="Putra K.E."/>
            <person name="Nafisah S."/>
            <person name="Loh J."/>
            <person name="Nouioui I."/>
            <person name="Goodfellow M."/>
        </authorList>
    </citation>
    <scope>NUCLEOTIDE SEQUENCE</scope>
    <source>
        <strain evidence="3">CSCA 57</strain>
    </source>
</reference>
<evidence type="ECO:0000313" key="3">
    <source>
        <dbReference type="EMBL" id="MBR7832182.1"/>
    </source>
</evidence>
<protein>
    <submittedName>
        <fullName evidence="3">Uncharacterized protein</fullName>
    </submittedName>
</protein>
<name>A0A941INM2_9ACTN</name>
<dbReference type="AlphaFoldDB" id="A0A941INM2"/>
<sequence length="181" mass="18932">MSNPERPEGDPTGPTDAQAEAVWNDLVAAFHDSQPLDGPAPWPEAENVAQPPAPGSLEPGARVVRPAVRPSPPRTVDPRLTWTSGDLIGPRDVPAAEPAPDSFEPPTPPPLPTLDWPTRAAWLGALGGPGYLMAATILNWQTPGLAAAACALAGLCGFGYLVSKLKPHRDDDDDDNFGAVV</sequence>
<keyword evidence="2" id="KW-1133">Transmembrane helix</keyword>
<dbReference type="EMBL" id="JAGSOG010000007">
    <property type="protein sequence ID" value="MBR7832182.1"/>
    <property type="molecule type" value="Genomic_DNA"/>
</dbReference>
<keyword evidence="2" id="KW-0472">Membrane</keyword>
<keyword evidence="2" id="KW-0812">Transmembrane</keyword>
<gene>
    <name evidence="3" type="ORF">KDL01_02860</name>
</gene>
<accession>A0A941INM2</accession>
<organism evidence="3 4">
    <name type="scientific">Actinospica durhamensis</name>
    <dbReference type="NCBI Taxonomy" id="1508375"/>
    <lineage>
        <taxon>Bacteria</taxon>
        <taxon>Bacillati</taxon>
        <taxon>Actinomycetota</taxon>
        <taxon>Actinomycetes</taxon>
        <taxon>Catenulisporales</taxon>
        <taxon>Actinospicaceae</taxon>
        <taxon>Actinospica</taxon>
    </lineage>
</organism>
<feature type="region of interest" description="Disordered" evidence="1">
    <location>
        <begin position="29"/>
        <end position="111"/>
    </location>
</feature>
<evidence type="ECO:0000256" key="1">
    <source>
        <dbReference type="SAM" id="MobiDB-lite"/>
    </source>
</evidence>